<evidence type="ECO:0000256" key="2">
    <source>
        <dbReference type="ARBA" id="ARBA00022630"/>
    </source>
</evidence>
<dbReference type="SUPFAM" id="SSF51905">
    <property type="entry name" value="FAD/NAD(P)-binding domain"/>
    <property type="match status" value="1"/>
</dbReference>
<comment type="cofactor">
    <cofactor evidence="1">
        <name>FAD</name>
        <dbReference type="ChEBI" id="CHEBI:57692"/>
    </cofactor>
</comment>
<dbReference type="GO" id="GO:0071949">
    <property type="term" value="F:FAD binding"/>
    <property type="evidence" value="ECO:0007669"/>
    <property type="project" value="InterPro"/>
</dbReference>
<dbReference type="SUPFAM" id="SSF54373">
    <property type="entry name" value="FAD-linked reductases, C-terminal domain"/>
    <property type="match status" value="1"/>
</dbReference>
<dbReference type="GO" id="GO:0018658">
    <property type="term" value="F:salicylate 1-monooxygenase activity"/>
    <property type="evidence" value="ECO:0007669"/>
    <property type="project" value="UniProtKB-EC"/>
</dbReference>
<dbReference type="EMBL" id="CAJQUM010000001">
    <property type="protein sequence ID" value="CAG4882311.1"/>
    <property type="molecule type" value="Genomic_DNA"/>
</dbReference>
<evidence type="ECO:0000313" key="7">
    <source>
        <dbReference type="EMBL" id="CAG4882311.1"/>
    </source>
</evidence>
<dbReference type="RefSeq" id="WP_220634398.1">
    <property type="nucleotide sequence ID" value="NZ_CAJQUM010000001.1"/>
</dbReference>
<keyword evidence="8" id="KW-1185">Reference proteome</keyword>
<dbReference type="AlphaFoldDB" id="A0A916J2Z1"/>
<gene>
    <name evidence="7" type="ORF">GTOL_10193</name>
</gene>
<evidence type="ECO:0000256" key="5">
    <source>
        <dbReference type="ARBA" id="ARBA00023033"/>
    </source>
</evidence>
<dbReference type="InterPro" id="IPR002938">
    <property type="entry name" value="FAD-bd"/>
</dbReference>
<dbReference type="Gene3D" id="3.50.50.60">
    <property type="entry name" value="FAD/NAD(P)-binding domain"/>
    <property type="match status" value="1"/>
</dbReference>
<dbReference type="InterPro" id="IPR050493">
    <property type="entry name" value="FAD-dep_Monooxygenase_BioMet"/>
</dbReference>
<dbReference type="EC" id="1.14.13.1" evidence="7"/>
<protein>
    <submittedName>
        <fullName evidence="7">Salicylate hydroxylase</fullName>
        <ecNumber evidence="7">1.14.13.1</ecNumber>
    </submittedName>
</protein>
<keyword evidence="3" id="KW-0274">FAD</keyword>
<comment type="caution">
    <text evidence="7">The sequence shown here is derived from an EMBL/GenBank/DDBJ whole genome shotgun (WGS) entry which is preliminary data.</text>
</comment>
<evidence type="ECO:0000256" key="4">
    <source>
        <dbReference type="ARBA" id="ARBA00023002"/>
    </source>
</evidence>
<evidence type="ECO:0000256" key="3">
    <source>
        <dbReference type="ARBA" id="ARBA00022827"/>
    </source>
</evidence>
<proteinExistence type="predicted"/>
<organism evidence="7 8">
    <name type="scientific">Georgfuchsia toluolica</name>
    <dbReference type="NCBI Taxonomy" id="424218"/>
    <lineage>
        <taxon>Bacteria</taxon>
        <taxon>Pseudomonadati</taxon>
        <taxon>Pseudomonadota</taxon>
        <taxon>Betaproteobacteria</taxon>
        <taxon>Nitrosomonadales</taxon>
        <taxon>Sterolibacteriaceae</taxon>
        <taxon>Georgfuchsia</taxon>
    </lineage>
</organism>
<dbReference type="PANTHER" id="PTHR13789">
    <property type="entry name" value="MONOOXYGENASE"/>
    <property type="match status" value="1"/>
</dbReference>
<dbReference type="PANTHER" id="PTHR13789:SF318">
    <property type="entry name" value="GERANYLGERANYL DIPHOSPHATE REDUCTASE"/>
    <property type="match status" value="1"/>
</dbReference>
<keyword evidence="4 7" id="KW-0560">Oxidoreductase</keyword>
<dbReference type="Proteomes" id="UP000742786">
    <property type="component" value="Unassembled WGS sequence"/>
</dbReference>
<reference evidence="7" key="1">
    <citation type="submission" date="2021-04" db="EMBL/GenBank/DDBJ databases">
        <authorList>
            <person name="Hornung B."/>
        </authorList>
    </citation>
    <scope>NUCLEOTIDE SEQUENCE</scope>
    <source>
        <strain evidence="7">G5G6</strain>
    </source>
</reference>
<keyword evidence="5" id="KW-0503">Monooxygenase</keyword>
<dbReference type="Pfam" id="PF01494">
    <property type="entry name" value="FAD_binding_3"/>
    <property type="match status" value="1"/>
</dbReference>
<evidence type="ECO:0000256" key="1">
    <source>
        <dbReference type="ARBA" id="ARBA00001974"/>
    </source>
</evidence>
<dbReference type="PRINTS" id="PR00420">
    <property type="entry name" value="RNGMNOXGNASE"/>
</dbReference>
<evidence type="ECO:0000313" key="8">
    <source>
        <dbReference type="Proteomes" id="UP000742786"/>
    </source>
</evidence>
<sequence>MSKLKVLIGGGGIGGLAAGLALLKQGVDVEIYEQAIELREVGAGLQISPNGNRALNFLGVFEQLKQLSTEAESKEIRLWNTGKTWKLFDLGKEAIKRYGFPYMTVYRPNLLQVLADAVRQIKPDAIRLGARCMGVEQNESQVTLELDGGETLVGDALIGADGVHSRIRGALFGVDKPKFSGMVAWRTLIPMNLLPAHMARSVATNWIGPGGHVVHYPLNGGTVMNFVGTLEGNSWTSPPWNAPATVEACTEAFQGWHEDILAMIGKAPSILKWALCGRDFLDHWTRGRATLLGDACHPTLPFLAQGAVFTIEDAVVLGRCFEKYSDDIPVALARYETARLDRAYRMVRGAADNTSRFHNKALANPQEADRFVADQWQQAAIGERYDWLFNYDATSAAV</sequence>
<keyword evidence="2" id="KW-0285">Flavoprotein</keyword>
<feature type="domain" description="FAD-binding" evidence="6">
    <location>
        <begin position="4"/>
        <end position="349"/>
    </location>
</feature>
<dbReference type="InterPro" id="IPR036188">
    <property type="entry name" value="FAD/NAD-bd_sf"/>
</dbReference>
<name>A0A916J2Z1_9PROT</name>
<evidence type="ECO:0000259" key="6">
    <source>
        <dbReference type="Pfam" id="PF01494"/>
    </source>
</evidence>
<accession>A0A916J2Z1</accession>